<proteinExistence type="predicted"/>
<organism evidence="2 3">
    <name type="scientific">Vigna angularis var. angularis</name>
    <dbReference type="NCBI Taxonomy" id="157739"/>
    <lineage>
        <taxon>Eukaryota</taxon>
        <taxon>Viridiplantae</taxon>
        <taxon>Streptophyta</taxon>
        <taxon>Embryophyta</taxon>
        <taxon>Tracheophyta</taxon>
        <taxon>Spermatophyta</taxon>
        <taxon>Magnoliopsida</taxon>
        <taxon>eudicotyledons</taxon>
        <taxon>Gunneridae</taxon>
        <taxon>Pentapetalae</taxon>
        <taxon>rosids</taxon>
        <taxon>fabids</taxon>
        <taxon>Fabales</taxon>
        <taxon>Fabaceae</taxon>
        <taxon>Papilionoideae</taxon>
        <taxon>50 kb inversion clade</taxon>
        <taxon>NPAAA clade</taxon>
        <taxon>indigoferoid/millettioid clade</taxon>
        <taxon>Phaseoleae</taxon>
        <taxon>Vigna</taxon>
    </lineage>
</organism>
<evidence type="ECO:0000313" key="3">
    <source>
        <dbReference type="Proteomes" id="UP000291084"/>
    </source>
</evidence>
<keyword evidence="3" id="KW-1185">Reference proteome</keyword>
<dbReference type="Proteomes" id="UP000291084">
    <property type="component" value="Chromosome 8"/>
</dbReference>
<gene>
    <name evidence="2" type="primary">Vigan.08G097300</name>
    <name evidence="2" type="ORF">VIGAN_08097300</name>
</gene>
<protein>
    <submittedName>
        <fullName evidence="2">Uncharacterized protein</fullName>
    </submittedName>
</protein>
<feature type="compositionally biased region" description="Low complexity" evidence="1">
    <location>
        <begin position="23"/>
        <end position="48"/>
    </location>
</feature>
<feature type="region of interest" description="Disordered" evidence="1">
    <location>
        <begin position="1"/>
        <end position="49"/>
    </location>
</feature>
<dbReference type="EMBL" id="AP015041">
    <property type="protein sequence ID" value="BAT94375.1"/>
    <property type="molecule type" value="Genomic_DNA"/>
</dbReference>
<evidence type="ECO:0000313" key="2">
    <source>
        <dbReference type="EMBL" id="BAT94375.1"/>
    </source>
</evidence>
<evidence type="ECO:0000256" key="1">
    <source>
        <dbReference type="SAM" id="MobiDB-lite"/>
    </source>
</evidence>
<dbReference type="AlphaFoldDB" id="A0A0S3SNM2"/>
<reference evidence="2 3" key="1">
    <citation type="journal article" date="2015" name="Sci. Rep.">
        <title>The power of single molecule real-time sequencing technology in the de novo assembly of a eukaryotic genome.</title>
        <authorList>
            <person name="Sakai H."/>
            <person name="Naito K."/>
            <person name="Ogiso-Tanaka E."/>
            <person name="Takahashi Y."/>
            <person name="Iseki K."/>
            <person name="Muto C."/>
            <person name="Satou K."/>
            <person name="Teruya K."/>
            <person name="Shiroma A."/>
            <person name="Shimoji M."/>
            <person name="Hirano T."/>
            <person name="Itoh T."/>
            <person name="Kaga A."/>
            <person name="Tomooka N."/>
        </authorList>
    </citation>
    <scope>NUCLEOTIDE SEQUENCE [LARGE SCALE GENOMIC DNA]</scope>
    <source>
        <strain evidence="3">cv. Shumari</strain>
    </source>
</reference>
<sequence>MGNKLPYVVGMKETQTHKTAMMSSSSSLSSSSRESSTSTKSESSESSLNGANIRCSSRILFTNFFTLGARTEHRSRTRKGS</sequence>
<name>A0A0S3SNM2_PHAAN</name>
<accession>A0A0S3SNM2</accession>